<keyword evidence="1" id="KW-1133">Transmembrane helix</keyword>
<proteinExistence type="predicted"/>
<dbReference type="Gene3D" id="1.20.82.10">
    <property type="entry name" value="ADP Ribosyl Cyclase, Chain A, domain 1"/>
    <property type="match status" value="1"/>
</dbReference>
<evidence type="ECO:0000313" key="3">
    <source>
        <dbReference type="Proteomes" id="UP000324629"/>
    </source>
</evidence>
<organism evidence="2 3">
    <name type="scientific">Paragonimus westermani</name>
    <dbReference type="NCBI Taxonomy" id="34504"/>
    <lineage>
        <taxon>Eukaryota</taxon>
        <taxon>Metazoa</taxon>
        <taxon>Spiralia</taxon>
        <taxon>Lophotrochozoa</taxon>
        <taxon>Platyhelminthes</taxon>
        <taxon>Trematoda</taxon>
        <taxon>Digenea</taxon>
        <taxon>Plagiorchiida</taxon>
        <taxon>Troglotremata</taxon>
        <taxon>Troglotrematidae</taxon>
        <taxon>Paragonimus</taxon>
    </lineage>
</organism>
<keyword evidence="3" id="KW-1185">Reference proteome</keyword>
<gene>
    <name evidence="2" type="ORF">DEA37_0006699</name>
</gene>
<name>A0A5J4NEP3_9TREM</name>
<evidence type="ECO:0000256" key="1">
    <source>
        <dbReference type="SAM" id="Phobius"/>
    </source>
</evidence>
<evidence type="ECO:0000313" key="2">
    <source>
        <dbReference type="EMBL" id="KAA3673709.1"/>
    </source>
</evidence>
<dbReference type="SUPFAM" id="SSF52309">
    <property type="entry name" value="N-(deoxy)ribosyltransferase-like"/>
    <property type="match status" value="1"/>
</dbReference>
<accession>A0A5J4NEP3</accession>
<keyword evidence="1" id="KW-0812">Transmembrane</keyword>
<comment type="caution">
    <text evidence="2">The sequence shown here is derived from an EMBL/GenBank/DDBJ whole genome shotgun (WGS) entry which is preliminary data.</text>
</comment>
<feature type="transmembrane region" description="Helical" evidence="1">
    <location>
        <begin position="12"/>
        <end position="29"/>
    </location>
</feature>
<protein>
    <submittedName>
        <fullName evidence="2">Uncharacterized protein</fullName>
    </submittedName>
</protein>
<dbReference type="Proteomes" id="UP000324629">
    <property type="component" value="Unassembled WGS sequence"/>
</dbReference>
<dbReference type="AlphaFoldDB" id="A0A5J4NEP3"/>
<feature type="transmembrane region" description="Helical" evidence="1">
    <location>
        <begin position="49"/>
        <end position="67"/>
    </location>
</feature>
<keyword evidence="1" id="KW-0472">Membrane</keyword>
<reference evidence="2 3" key="1">
    <citation type="journal article" date="2019" name="Gigascience">
        <title>Whole-genome sequence of the oriental lung fluke Paragonimus westermani.</title>
        <authorList>
            <person name="Oey H."/>
            <person name="Zakrzewski M."/>
            <person name="Narain K."/>
            <person name="Devi K.R."/>
            <person name="Agatsuma T."/>
            <person name="Nawaratna S."/>
            <person name="Gobert G.N."/>
            <person name="Jones M.K."/>
            <person name="Ragan M.A."/>
            <person name="McManus D.P."/>
            <person name="Krause L."/>
        </authorList>
    </citation>
    <scope>NUCLEOTIDE SEQUENCE [LARGE SCALE GENOMIC DNA]</scope>
    <source>
        <strain evidence="2 3">IND2009</strain>
    </source>
</reference>
<sequence>MQTRRLITTVRALAYTTCIYIYIPIYNSLEPLGVHFQPQSISKMYTTDFQVILVLLLGPATVLGQNASDLERLVVGRCTQWTRRNAVSDLDCGQVWTTFEAILTNHQLKHLCVMDQKMFDPLVETLFKRMPSIPKVRI</sequence>
<dbReference type="EMBL" id="QNGE01003705">
    <property type="protein sequence ID" value="KAA3673709.1"/>
    <property type="molecule type" value="Genomic_DNA"/>
</dbReference>